<dbReference type="InterPro" id="IPR033395">
    <property type="entry name" value="DUF5106"/>
</dbReference>
<dbReference type="GO" id="GO:0017004">
    <property type="term" value="P:cytochrome complex assembly"/>
    <property type="evidence" value="ECO:0007669"/>
    <property type="project" value="UniProtKB-KW"/>
</dbReference>
<dbReference type="Gene3D" id="3.40.30.10">
    <property type="entry name" value="Glutaredoxin"/>
    <property type="match status" value="1"/>
</dbReference>
<keyword evidence="2" id="KW-0201">Cytochrome c-type biogenesis</keyword>
<dbReference type="HOGENOM" id="CLU_535010_0_0_10"/>
<keyword evidence="3" id="KW-1015">Disulfide bond</keyword>
<dbReference type="KEGG" id="hhy:Halhy_6161"/>
<dbReference type="eggNOG" id="COG0526">
    <property type="taxonomic scope" value="Bacteria"/>
</dbReference>
<evidence type="ECO:0000259" key="6">
    <source>
        <dbReference type="PROSITE" id="PS51352"/>
    </source>
</evidence>
<dbReference type="SUPFAM" id="SSF52833">
    <property type="entry name" value="Thioredoxin-like"/>
    <property type="match status" value="1"/>
</dbReference>
<protein>
    <submittedName>
        <fullName evidence="7">Alkyl hydroperoxide reductase/ Thiol specific antioxidant/ Mal allergen</fullName>
    </submittedName>
</protein>
<dbReference type="InterPro" id="IPR050553">
    <property type="entry name" value="Thioredoxin_ResA/DsbE_sf"/>
</dbReference>
<proteinExistence type="predicted"/>
<dbReference type="GO" id="GO:0030313">
    <property type="term" value="C:cell envelope"/>
    <property type="evidence" value="ECO:0007669"/>
    <property type="project" value="UniProtKB-SubCell"/>
</dbReference>
<dbReference type="AlphaFoldDB" id="F4L3N3"/>
<dbReference type="PROSITE" id="PS51352">
    <property type="entry name" value="THIOREDOXIN_2"/>
    <property type="match status" value="1"/>
</dbReference>
<keyword evidence="8" id="KW-1185">Reference proteome</keyword>
<reference evidence="7 8" key="1">
    <citation type="journal article" date="2011" name="Stand. Genomic Sci.">
        <title>Complete genome sequence of Haliscomenobacter hydrossis type strain (O).</title>
        <authorList>
            <consortium name="US DOE Joint Genome Institute (JGI-PGF)"/>
            <person name="Daligault H."/>
            <person name="Lapidus A."/>
            <person name="Zeytun A."/>
            <person name="Nolan M."/>
            <person name="Lucas S."/>
            <person name="Del Rio T.G."/>
            <person name="Tice H."/>
            <person name="Cheng J.F."/>
            <person name="Tapia R."/>
            <person name="Han C."/>
            <person name="Goodwin L."/>
            <person name="Pitluck S."/>
            <person name="Liolios K."/>
            <person name="Pagani I."/>
            <person name="Ivanova N."/>
            <person name="Huntemann M."/>
            <person name="Mavromatis K."/>
            <person name="Mikhailova N."/>
            <person name="Pati A."/>
            <person name="Chen A."/>
            <person name="Palaniappan K."/>
            <person name="Land M."/>
            <person name="Hauser L."/>
            <person name="Brambilla E.M."/>
            <person name="Rohde M."/>
            <person name="Verbarg S."/>
            <person name="Goker M."/>
            <person name="Bristow J."/>
            <person name="Eisen J.A."/>
            <person name="Markowitz V."/>
            <person name="Hugenholtz P."/>
            <person name="Kyrpides N.C."/>
            <person name="Klenk H.P."/>
            <person name="Woyke T."/>
        </authorList>
    </citation>
    <scope>NUCLEOTIDE SEQUENCE [LARGE SCALE GENOMIC DNA]</scope>
    <source>
        <strain evidence="8">ATCC 27775 / DSM 1100 / LMG 10767 / O</strain>
    </source>
</reference>
<accession>F4L3N3</accession>
<dbReference type="RefSeq" id="WP_013768505.1">
    <property type="nucleotide sequence ID" value="NC_015510.1"/>
</dbReference>
<feature type="domain" description="Thioredoxin" evidence="6">
    <location>
        <begin position="326"/>
        <end position="467"/>
    </location>
</feature>
<evidence type="ECO:0000256" key="2">
    <source>
        <dbReference type="ARBA" id="ARBA00022748"/>
    </source>
</evidence>
<gene>
    <name evidence="7" type="ordered locus">Halhy_6161</name>
</gene>
<evidence type="ECO:0000256" key="5">
    <source>
        <dbReference type="SAM" id="SignalP"/>
    </source>
</evidence>
<keyword evidence="4" id="KW-0676">Redox-active center</keyword>
<evidence type="ECO:0000256" key="1">
    <source>
        <dbReference type="ARBA" id="ARBA00004196"/>
    </source>
</evidence>
<sequence>MKITLTALVFLCFHTLGVLANAGYNIKVNIEGYRERKLTLAYYFGNQQYIKDTVKVGADGAYTFSGQSPLLPGIYTLVMMPNNVGIDILISEKEQQFTVQTKKGSPHVDLKFIGSKENELFQQYIHFVSEYNPQLDTLRAQYKRSAEGPKKEKIKQALQKVDSTVQQYLQQFLRVNRDSYAALVIKSSLPIRYPSFSGTDEEKVIKTWLYARKHCFDNVPLTEFRLLRTPHFYQAITTYVNELLFQHPDSINAGIDYILNQLRPNREAFDYYAIHFLRQYLHPKVMGMDAVFVHLAETYLATGQIQLSNPAQKTKLIEVSQKLKPLLIGKIAPNIALTDRAGKTFNLHDLKSEYTLLVIWAYDCGHCKQSAPFWKSFYEKFKDKGVKLLALCHVTEKEVPACWKYVDENGYGAWLHASDPLFRYAKAYNVESTPQVYLMDRNKVIIGKQIVAEKMEEVIAQIIELRKKNKL</sequence>
<feature type="chain" id="PRO_5003310630" evidence="5">
    <location>
        <begin position="21"/>
        <end position="471"/>
    </location>
</feature>
<feature type="signal peptide" evidence="5">
    <location>
        <begin position="1"/>
        <end position="20"/>
    </location>
</feature>
<dbReference type="GO" id="GO:0016491">
    <property type="term" value="F:oxidoreductase activity"/>
    <property type="evidence" value="ECO:0007669"/>
    <property type="project" value="InterPro"/>
</dbReference>
<comment type="subcellular location">
    <subcellularLocation>
        <location evidence="1">Cell envelope</location>
    </subcellularLocation>
</comment>
<dbReference type="Proteomes" id="UP000008461">
    <property type="component" value="Chromosome"/>
</dbReference>
<name>F4L3N3_HALH1</name>
<dbReference type="CDD" id="cd02966">
    <property type="entry name" value="TlpA_like_family"/>
    <property type="match status" value="1"/>
</dbReference>
<dbReference type="EMBL" id="CP002691">
    <property type="protein sequence ID" value="AEE53983.1"/>
    <property type="molecule type" value="Genomic_DNA"/>
</dbReference>
<dbReference type="InterPro" id="IPR036249">
    <property type="entry name" value="Thioredoxin-like_sf"/>
</dbReference>
<dbReference type="InterPro" id="IPR013766">
    <property type="entry name" value="Thioredoxin_domain"/>
</dbReference>
<evidence type="ECO:0000313" key="8">
    <source>
        <dbReference type="Proteomes" id="UP000008461"/>
    </source>
</evidence>
<reference key="2">
    <citation type="submission" date="2011-04" db="EMBL/GenBank/DDBJ databases">
        <title>Complete sequence of chromosome of Haliscomenobacter hydrossis DSM 1100.</title>
        <authorList>
            <consortium name="US DOE Joint Genome Institute (JGI-PGF)"/>
            <person name="Lucas S."/>
            <person name="Han J."/>
            <person name="Lapidus A."/>
            <person name="Bruce D."/>
            <person name="Goodwin L."/>
            <person name="Pitluck S."/>
            <person name="Peters L."/>
            <person name="Kyrpides N."/>
            <person name="Mavromatis K."/>
            <person name="Ivanova N."/>
            <person name="Ovchinnikova G."/>
            <person name="Pagani I."/>
            <person name="Daligault H."/>
            <person name="Detter J.C."/>
            <person name="Han C."/>
            <person name="Land M."/>
            <person name="Hauser L."/>
            <person name="Markowitz V."/>
            <person name="Cheng J.-F."/>
            <person name="Hugenholtz P."/>
            <person name="Woyke T."/>
            <person name="Wu D."/>
            <person name="Verbarg S."/>
            <person name="Frueling A."/>
            <person name="Brambilla E."/>
            <person name="Klenk H.-P."/>
            <person name="Eisen J.A."/>
        </authorList>
    </citation>
    <scope>NUCLEOTIDE SEQUENCE</scope>
    <source>
        <strain>DSM 1100</strain>
    </source>
</reference>
<organism evidence="7 8">
    <name type="scientific">Haliscomenobacter hydrossis (strain ATCC 27775 / DSM 1100 / LMG 10767 / O)</name>
    <dbReference type="NCBI Taxonomy" id="760192"/>
    <lineage>
        <taxon>Bacteria</taxon>
        <taxon>Pseudomonadati</taxon>
        <taxon>Bacteroidota</taxon>
        <taxon>Saprospiria</taxon>
        <taxon>Saprospirales</taxon>
        <taxon>Haliscomenobacteraceae</taxon>
        <taxon>Haliscomenobacter</taxon>
    </lineage>
</organism>
<dbReference type="InterPro" id="IPR025380">
    <property type="entry name" value="DUF4369"/>
</dbReference>
<dbReference type="OrthoDB" id="9805634at2"/>
<dbReference type="Pfam" id="PF08534">
    <property type="entry name" value="Redoxin"/>
    <property type="match status" value="1"/>
</dbReference>
<keyword evidence="5" id="KW-0732">Signal</keyword>
<evidence type="ECO:0000256" key="3">
    <source>
        <dbReference type="ARBA" id="ARBA00023157"/>
    </source>
</evidence>
<dbReference type="Pfam" id="PF17127">
    <property type="entry name" value="DUF5106"/>
    <property type="match status" value="1"/>
</dbReference>
<dbReference type="PANTHER" id="PTHR42852">
    <property type="entry name" value="THIOL:DISULFIDE INTERCHANGE PROTEIN DSBE"/>
    <property type="match status" value="1"/>
</dbReference>
<evidence type="ECO:0000313" key="7">
    <source>
        <dbReference type="EMBL" id="AEE53983.1"/>
    </source>
</evidence>
<dbReference type="PANTHER" id="PTHR42852:SF6">
    <property type="entry name" value="THIOL:DISULFIDE INTERCHANGE PROTEIN DSBE"/>
    <property type="match status" value="1"/>
</dbReference>
<dbReference type="Pfam" id="PF14289">
    <property type="entry name" value="DUF4369"/>
    <property type="match status" value="1"/>
</dbReference>
<dbReference type="STRING" id="760192.Halhy_6161"/>
<evidence type="ECO:0000256" key="4">
    <source>
        <dbReference type="ARBA" id="ARBA00023284"/>
    </source>
</evidence>
<dbReference type="InterPro" id="IPR013740">
    <property type="entry name" value="Redoxin"/>
</dbReference>